<dbReference type="AlphaFoldDB" id="A0A368T3G0"/>
<evidence type="ECO:0000313" key="4">
    <source>
        <dbReference type="Proteomes" id="UP000253318"/>
    </source>
</evidence>
<reference evidence="3 4" key="1">
    <citation type="submission" date="2018-04" db="EMBL/GenBank/DDBJ databases">
        <title>Novel actinobacteria from marine sediment.</title>
        <authorList>
            <person name="Ng Z.Y."/>
            <person name="Tan G.Y.A."/>
        </authorList>
    </citation>
    <scope>NUCLEOTIDE SEQUENCE [LARGE SCALE GENOMIC DNA]</scope>
    <source>
        <strain evidence="3 4">TPS81</strain>
    </source>
</reference>
<keyword evidence="1" id="KW-0472">Membrane</keyword>
<comment type="caution">
    <text evidence="3">The sequence shown here is derived from an EMBL/GenBank/DDBJ whole genome shotgun (WGS) entry which is preliminary data.</text>
</comment>
<dbReference type="Pfam" id="PF13559">
    <property type="entry name" value="DUF4129"/>
    <property type="match status" value="1"/>
</dbReference>
<keyword evidence="1" id="KW-0812">Transmembrane</keyword>
<dbReference type="EMBL" id="QEIN01000124">
    <property type="protein sequence ID" value="RCV56770.1"/>
    <property type="molecule type" value="Genomic_DNA"/>
</dbReference>
<evidence type="ECO:0000259" key="2">
    <source>
        <dbReference type="Pfam" id="PF13559"/>
    </source>
</evidence>
<feature type="transmembrane region" description="Helical" evidence="1">
    <location>
        <begin position="53"/>
        <end position="74"/>
    </location>
</feature>
<evidence type="ECO:0000313" key="3">
    <source>
        <dbReference type="EMBL" id="RCV56770.1"/>
    </source>
</evidence>
<feature type="domain" description="Protein-glutamine gamma-glutamyltransferase-like C-terminal" evidence="2">
    <location>
        <begin position="119"/>
        <end position="187"/>
    </location>
</feature>
<sequence length="203" mass="21881">MGREEAARLAREELADPVYGQAEPSLVERIYTWVVDRLTELVDSLGGALPGGWWVLGPLIAAVVLLVAGLLVYLRPARRSRRRGAVVDSGAPLSAADHRALAERHAAAGAYAEAIGERLRAVSRELEDRAVIVPRAGRTATELAAEATAALPEHRAALAEAARVFNDVRYGEHPATADGYAVLRDLDDRLRAGTPRLRAERTP</sequence>
<name>A0A368T3G0_9ACTN</name>
<protein>
    <recommendedName>
        <fullName evidence="2">Protein-glutamine gamma-glutamyltransferase-like C-terminal domain-containing protein</fullName>
    </recommendedName>
</protein>
<dbReference type="InterPro" id="IPR025403">
    <property type="entry name" value="TgpA-like_C"/>
</dbReference>
<gene>
    <name evidence="3" type="ORF">DEF24_16180</name>
</gene>
<evidence type="ECO:0000256" key="1">
    <source>
        <dbReference type="SAM" id="Phobius"/>
    </source>
</evidence>
<organism evidence="3 4">
    <name type="scientific">Marinitenerispora sediminis</name>
    <dbReference type="NCBI Taxonomy" id="1931232"/>
    <lineage>
        <taxon>Bacteria</taxon>
        <taxon>Bacillati</taxon>
        <taxon>Actinomycetota</taxon>
        <taxon>Actinomycetes</taxon>
        <taxon>Streptosporangiales</taxon>
        <taxon>Nocardiopsidaceae</taxon>
        <taxon>Marinitenerispora</taxon>
    </lineage>
</organism>
<keyword evidence="4" id="KW-1185">Reference proteome</keyword>
<proteinExistence type="predicted"/>
<dbReference type="OrthoDB" id="3389322at2"/>
<dbReference type="Proteomes" id="UP000253318">
    <property type="component" value="Unassembled WGS sequence"/>
</dbReference>
<accession>A0A368T3G0</accession>
<keyword evidence="1" id="KW-1133">Transmembrane helix</keyword>